<reference evidence="2 3" key="1">
    <citation type="submission" date="2020-08" db="EMBL/GenBank/DDBJ databases">
        <title>Genomic Encyclopedia of Type Strains, Phase III (KMG-III): the genomes of soil and plant-associated and newly described type strains.</title>
        <authorList>
            <person name="Whitman W."/>
        </authorList>
    </citation>
    <scope>NUCLEOTIDE SEQUENCE [LARGE SCALE GENOMIC DNA]</scope>
    <source>
        <strain evidence="2 3">CECT 8305</strain>
    </source>
</reference>
<sequence length="51" mass="5370">MSAHSKHQDKADEHGREKPGRGGDQGQRRDGRPYGPFEMAYGAGGVVSGGS</sequence>
<keyword evidence="3" id="KW-1185">Reference proteome</keyword>
<gene>
    <name evidence="2" type="ORF">FHS42_000806</name>
</gene>
<evidence type="ECO:0000313" key="2">
    <source>
        <dbReference type="EMBL" id="MBB5933780.1"/>
    </source>
</evidence>
<accession>A0A7W9UWD4</accession>
<name>A0A7W9UWD4_9ACTN</name>
<evidence type="ECO:0000256" key="1">
    <source>
        <dbReference type="SAM" id="MobiDB-lite"/>
    </source>
</evidence>
<protein>
    <submittedName>
        <fullName evidence="2">Uncharacterized protein</fullName>
    </submittedName>
</protein>
<dbReference type="EMBL" id="JACHJL010000002">
    <property type="protein sequence ID" value="MBB5933780.1"/>
    <property type="molecule type" value="Genomic_DNA"/>
</dbReference>
<organism evidence="2 3">
    <name type="scientific">Streptomyces zagrosensis</name>
    <dbReference type="NCBI Taxonomy" id="1042984"/>
    <lineage>
        <taxon>Bacteria</taxon>
        <taxon>Bacillati</taxon>
        <taxon>Actinomycetota</taxon>
        <taxon>Actinomycetes</taxon>
        <taxon>Kitasatosporales</taxon>
        <taxon>Streptomycetaceae</taxon>
        <taxon>Streptomyces</taxon>
    </lineage>
</organism>
<feature type="region of interest" description="Disordered" evidence="1">
    <location>
        <begin position="1"/>
        <end position="51"/>
    </location>
</feature>
<dbReference type="AlphaFoldDB" id="A0A7W9UWD4"/>
<comment type="caution">
    <text evidence="2">The sequence shown here is derived from an EMBL/GenBank/DDBJ whole genome shotgun (WGS) entry which is preliminary data.</text>
</comment>
<dbReference type="RefSeq" id="WP_184569120.1">
    <property type="nucleotide sequence ID" value="NZ_JACHJL010000002.1"/>
</dbReference>
<evidence type="ECO:0000313" key="3">
    <source>
        <dbReference type="Proteomes" id="UP000588098"/>
    </source>
</evidence>
<feature type="compositionally biased region" description="Basic and acidic residues" evidence="1">
    <location>
        <begin position="1"/>
        <end position="32"/>
    </location>
</feature>
<feature type="compositionally biased region" description="Gly residues" evidence="1">
    <location>
        <begin position="42"/>
        <end position="51"/>
    </location>
</feature>
<dbReference type="Proteomes" id="UP000588098">
    <property type="component" value="Unassembled WGS sequence"/>
</dbReference>
<proteinExistence type="predicted"/>